<dbReference type="AlphaFoldDB" id="A0A9P6DML3"/>
<evidence type="ECO:0000313" key="1">
    <source>
        <dbReference type="EMBL" id="KAF9508071.1"/>
    </source>
</evidence>
<name>A0A9P6DML3_9AGAM</name>
<proteinExistence type="predicted"/>
<dbReference type="EMBL" id="MU129066">
    <property type="protein sequence ID" value="KAF9508071.1"/>
    <property type="molecule type" value="Genomic_DNA"/>
</dbReference>
<comment type="caution">
    <text evidence="1">The sequence shown here is derived from an EMBL/GenBank/DDBJ whole genome shotgun (WGS) entry which is preliminary data.</text>
</comment>
<sequence length="391" mass="44184">MSPQSICDKLVIDSWLQDTSGIVDMKKASFQKGTQVSYWAVEMPEFPWSCTFHVAKGAYQFAEGLLRKTPEFPLYKIVVQVQRSTAQVNCVDLIEEHWLQKTMAQDLAWLESNSTLLLPFTTKLKLVTFVTLAQVGCATLEGSAVGLLASTLVSGLTIHILKIHKLRGQKAEDELRYVVHIITTHWEKAARADDKQRIAKEKHMLTVVKAMLKAILVSWKDAVKFLKKTEEAKADSDMKKAKVHKAFHLERLVTFISFNLEVAEMDTSSVFEAGLSPWIHQEDALCIEQVRGHECPPMTNGAESPQKLTLGLQLLPPSMPPPLVLSQLVESSPYLLKRNTHLEAFSVYWDNGPGQQPMLLSWNNILLHKTQDVYDMYVCEFATQAQYMWPG</sequence>
<accession>A0A9P6DML3</accession>
<gene>
    <name evidence="1" type="ORF">BS47DRAFT_1366229</name>
</gene>
<reference evidence="1" key="1">
    <citation type="journal article" date="2020" name="Nat. Commun.">
        <title>Large-scale genome sequencing of mycorrhizal fungi provides insights into the early evolution of symbiotic traits.</title>
        <authorList>
            <person name="Miyauchi S."/>
            <person name="Kiss E."/>
            <person name="Kuo A."/>
            <person name="Drula E."/>
            <person name="Kohler A."/>
            <person name="Sanchez-Garcia M."/>
            <person name="Morin E."/>
            <person name="Andreopoulos B."/>
            <person name="Barry K.W."/>
            <person name="Bonito G."/>
            <person name="Buee M."/>
            <person name="Carver A."/>
            <person name="Chen C."/>
            <person name="Cichocki N."/>
            <person name="Clum A."/>
            <person name="Culley D."/>
            <person name="Crous P.W."/>
            <person name="Fauchery L."/>
            <person name="Girlanda M."/>
            <person name="Hayes R.D."/>
            <person name="Keri Z."/>
            <person name="LaButti K."/>
            <person name="Lipzen A."/>
            <person name="Lombard V."/>
            <person name="Magnuson J."/>
            <person name="Maillard F."/>
            <person name="Murat C."/>
            <person name="Nolan M."/>
            <person name="Ohm R.A."/>
            <person name="Pangilinan J."/>
            <person name="Pereira M.F."/>
            <person name="Perotto S."/>
            <person name="Peter M."/>
            <person name="Pfister S."/>
            <person name="Riley R."/>
            <person name="Sitrit Y."/>
            <person name="Stielow J.B."/>
            <person name="Szollosi G."/>
            <person name="Zifcakova L."/>
            <person name="Stursova M."/>
            <person name="Spatafora J.W."/>
            <person name="Tedersoo L."/>
            <person name="Vaario L.M."/>
            <person name="Yamada A."/>
            <person name="Yan M."/>
            <person name="Wang P."/>
            <person name="Xu J."/>
            <person name="Bruns T."/>
            <person name="Baldrian P."/>
            <person name="Vilgalys R."/>
            <person name="Dunand C."/>
            <person name="Henrissat B."/>
            <person name="Grigoriev I.V."/>
            <person name="Hibbett D."/>
            <person name="Nagy L.G."/>
            <person name="Martin F.M."/>
        </authorList>
    </citation>
    <scope>NUCLEOTIDE SEQUENCE</scope>
    <source>
        <strain evidence="1">UP504</strain>
    </source>
</reference>
<keyword evidence="2" id="KW-1185">Reference proteome</keyword>
<evidence type="ECO:0000313" key="2">
    <source>
        <dbReference type="Proteomes" id="UP000886523"/>
    </source>
</evidence>
<dbReference type="Proteomes" id="UP000886523">
    <property type="component" value="Unassembled WGS sequence"/>
</dbReference>
<protein>
    <submittedName>
        <fullName evidence="1">Uncharacterized protein</fullName>
    </submittedName>
</protein>
<organism evidence="1 2">
    <name type="scientific">Hydnum rufescens UP504</name>
    <dbReference type="NCBI Taxonomy" id="1448309"/>
    <lineage>
        <taxon>Eukaryota</taxon>
        <taxon>Fungi</taxon>
        <taxon>Dikarya</taxon>
        <taxon>Basidiomycota</taxon>
        <taxon>Agaricomycotina</taxon>
        <taxon>Agaricomycetes</taxon>
        <taxon>Cantharellales</taxon>
        <taxon>Hydnaceae</taxon>
        <taxon>Hydnum</taxon>
    </lineage>
</organism>